<feature type="region of interest" description="Disordered" evidence="10">
    <location>
        <begin position="267"/>
        <end position="327"/>
    </location>
</feature>
<dbReference type="InterPro" id="IPR043427">
    <property type="entry name" value="YscJ/FliF"/>
</dbReference>
<dbReference type="InterPro" id="IPR000067">
    <property type="entry name" value="FlgMring_FliF"/>
</dbReference>
<feature type="domain" description="Flagellar M-ring C-terminal" evidence="13">
    <location>
        <begin position="232"/>
        <end position="387"/>
    </location>
</feature>
<keyword evidence="14" id="KW-0282">Flagellum</keyword>
<gene>
    <name evidence="14" type="ORF">J2Z79_000367</name>
</gene>
<reference evidence="14 15" key="1">
    <citation type="submission" date="2021-03" db="EMBL/GenBank/DDBJ databases">
        <title>Genomic Encyclopedia of Type Strains, Phase IV (KMG-IV): sequencing the most valuable type-strain genomes for metagenomic binning, comparative biology and taxonomic classification.</title>
        <authorList>
            <person name="Goeker M."/>
        </authorList>
    </citation>
    <scope>NUCLEOTIDE SEQUENCE [LARGE SCALE GENOMIC DNA]</scope>
    <source>
        <strain evidence="14 15">DSM 27138</strain>
    </source>
</reference>
<dbReference type="PANTHER" id="PTHR30046">
    <property type="entry name" value="FLAGELLAR M-RING PROTEIN"/>
    <property type="match status" value="1"/>
</dbReference>
<dbReference type="Pfam" id="PF01514">
    <property type="entry name" value="YscJ_FliF"/>
    <property type="match status" value="1"/>
</dbReference>
<keyword evidence="14" id="KW-0966">Cell projection</keyword>
<comment type="subcellular location">
    <subcellularLocation>
        <location evidence="1 9">Bacterial flagellum basal body</location>
    </subcellularLocation>
    <subcellularLocation>
        <location evidence="2">Cell membrane</location>
        <topology evidence="2">Multi-pass membrane protein</topology>
    </subcellularLocation>
</comment>
<evidence type="ECO:0000256" key="3">
    <source>
        <dbReference type="ARBA" id="ARBA00007971"/>
    </source>
</evidence>
<feature type="compositionally biased region" description="Low complexity" evidence="10">
    <location>
        <begin position="468"/>
        <end position="484"/>
    </location>
</feature>
<feature type="compositionally biased region" description="Polar residues" evidence="10">
    <location>
        <begin position="267"/>
        <end position="284"/>
    </location>
</feature>
<evidence type="ECO:0000256" key="2">
    <source>
        <dbReference type="ARBA" id="ARBA00004651"/>
    </source>
</evidence>
<keyword evidence="4" id="KW-1003">Cell membrane</keyword>
<evidence type="ECO:0000313" key="14">
    <source>
        <dbReference type="EMBL" id="MBP2016993.1"/>
    </source>
</evidence>
<evidence type="ECO:0000256" key="8">
    <source>
        <dbReference type="ARBA" id="ARBA00023143"/>
    </source>
</evidence>
<dbReference type="InterPro" id="IPR013556">
    <property type="entry name" value="Flag_M-ring_C"/>
</dbReference>
<proteinExistence type="inferred from homology"/>
<dbReference type="Proteomes" id="UP001519289">
    <property type="component" value="Unassembled WGS sequence"/>
</dbReference>
<evidence type="ECO:0000256" key="6">
    <source>
        <dbReference type="ARBA" id="ARBA00022989"/>
    </source>
</evidence>
<keyword evidence="7 11" id="KW-0472">Membrane</keyword>
<keyword evidence="6 11" id="KW-1133">Transmembrane helix</keyword>
<evidence type="ECO:0000256" key="7">
    <source>
        <dbReference type="ARBA" id="ARBA00023136"/>
    </source>
</evidence>
<name>A0ABS4JN85_9FIRM</name>
<keyword evidence="5 11" id="KW-0812">Transmembrane</keyword>
<evidence type="ECO:0000259" key="13">
    <source>
        <dbReference type="Pfam" id="PF08345"/>
    </source>
</evidence>
<sequence>MSRPMRWLAVGLVVALAVSLAATWYLRRPRWEVFYKATDPAEVSTLVSYLDELKVPSRVTGDGLTIEVPSRDRSAANLAKAQAGLPSAGHVGLEIFAEPQFGATEFDRQVNYKRAIEGELARSLMRIADIEYAKVNLNLPEKSVFIRDQEQPSAAVLVQLKQGRTLDGDNVRAIMNFVSSSVEGLSPDRVTVIDSAGREMRPSDEETNLNAEALAQQRQREEQLTSKLLQVLEPIFGRGNVAATVTVELDHQSTRTEERIVGQGVPVSTVTERSGSQTEGTSSEPVAPGAAATLPNGITAPAVPIYQEPSTSTESGSSYSSRTETRYDVGERNQVTVSPPGAIKRVSAAVTVNRDTLSQAQIDQIRQLAASATGAQLMDVTVLAMSFSPGPETLVPTPVQAETGRVLDARTLAIALGIASFLLILAALLTRRRRHEPEFALPGVPGAVAGTTLDVALGLDQPLPAAQVAASAAEAEPAEQAPAEGTEEQSAVQKFEEVMKRRRPPRQPLDPEDFMDDDILADIDVLLEQAPEACAEVIRQWLKGGM</sequence>
<dbReference type="Pfam" id="PF08345">
    <property type="entry name" value="YscJ_FliF_C"/>
    <property type="match status" value="1"/>
</dbReference>
<dbReference type="RefSeq" id="WP_209465145.1">
    <property type="nucleotide sequence ID" value="NZ_JAGGLG010000002.1"/>
</dbReference>
<dbReference type="PIRSF" id="PIRSF004862">
    <property type="entry name" value="FliF"/>
    <property type="match status" value="1"/>
</dbReference>
<evidence type="ECO:0000259" key="12">
    <source>
        <dbReference type="Pfam" id="PF01514"/>
    </source>
</evidence>
<evidence type="ECO:0000256" key="5">
    <source>
        <dbReference type="ARBA" id="ARBA00022692"/>
    </source>
</evidence>
<dbReference type="PRINTS" id="PR01009">
    <property type="entry name" value="FLGMRINGFLIF"/>
</dbReference>
<evidence type="ECO:0000313" key="15">
    <source>
        <dbReference type="Proteomes" id="UP001519289"/>
    </source>
</evidence>
<feature type="domain" description="Flagellar M-ring N-terminal" evidence="12">
    <location>
        <begin position="27"/>
        <end position="198"/>
    </location>
</feature>
<dbReference type="InterPro" id="IPR006182">
    <property type="entry name" value="FliF_N_dom"/>
</dbReference>
<protein>
    <recommendedName>
        <fullName evidence="9">Flagellar M-ring protein</fullName>
    </recommendedName>
</protein>
<evidence type="ECO:0000256" key="1">
    <source>
        <dbReference type="ARBA" id="ARBA00004117"/>
    </source>
</evidence>
<evidence type="ECO:0000256" key="4">
    <source>
        <dbReference type="ARBA" id="ARBA00022475"/>
    </source>
</evidence>
<dbReference type="InterPro" id="IPR045851">
    <property type="entry name" value="AMP-bd_C_sf"/>
</dbReference>
<dbReference type="EMBL" id="JAGGLG010000002">
    <property type="protein sequence ID" value="MBP2016993.1"/>
    <property type="molecule type" value="Genomic_DNA"/>
</dbReference>
<evidence type="ECO:0000256" key="11">
    <source>
        <dbReference type="SAM" id="Phobius"/>
    </source>
</evidence>
<comment type="similarity">
    <text evidence="3 9">Belongs to the FliF family.</text>
</comment>
<keyword evidence="14" id="KW-0969">Cilium</keyword>
<feature type="transmembrane region" description="Helical" evidence="11">
    <location>
        <begin position="412"/>
        <end position="429"/>
    </location>
</feature>
<accession>A0ABS4JN85</accession>
<dbReference type="NCBIfam" id="TIGR00206">
    <property type="entry name" value="fliF"/>
    <property type="match status" value="1"/>
</dbReference>
<keyword evidence="15" id="KW-1185">Reference proteome</keyword>
<dbReference type="PANTHER" id="PTHR30046:SF0">
    <property type="entry name" value="FLAGELLAR M-RING PROTEIN"/>
    <property type="match status" value="1"/>
</dbReference>
<keyword evidence="8 9" id="KW-0975">Bacterial flagellum</keyword>
<comment type="function">
    <text evidence="9">The M ring may be actively involved in energy transduction.</text>
</comment>
<dbReference type="Gene3D" id="3.30.300.30">
    <property type="match status" value="1"/>
</dbReference>
<feature type="region of interest" description="Disordered" evidence="10">
    <location>
        <begin position="468"/>
        <end position="492"/>
    </location>
</feature>
<comment type="caution">
    <text evidence="14">The sequence shown here is derived from an EMBL/GenBank/DDBJ whole genome shotgun (WGS) entry which is preliminary data.</text>
</comment>
<evidence type="ECO:0000256" key="9">
    <source>
        <dbReference type="PIRNR" id="PIRNR004862"/>
    </source>
</evidence>
<evidence type="ECO:0000256" key="10">
    <source>
        <dbReference type="SAM" id="MobiDB-lite"/>
    </source>
</evidence>
<feature type="compositionally biased region" description="Low complexity" evidence="10">
    <location>
        <begin position="310"/>
        <end position="322"/>
    </location>
</feature>
<organism evidence="14 15">
    <name type="scientific">Symbiobacterium terraclitae</name>
    <dbReference type="NCBI Taxonomy" id="557451"/>
    <lineage>
        <taxon>Bacteria</taxon>
        <taxon>Bacillati</taxon>
        <taxon>Bacillota</taxon>
        <taxon>Clostridia</taxon>
        <taxon>Eubacteriales</taxon>
        <taxon>Symbiobacteriaceae</taxon>
        <taxon>Symbiobacterium</taxon>
    </lineage>
</organism>